<accession>A0A9D1DDK5</accession>
<sequence>MYKEFLIKEVTQAEADAIIQSREPRGLFYQQNGKRWVGIDNMTGDAWCEEFIDLDQCLAWLRRE</sequence>
<proteinExistence type="predicted"/>
<dbReference type="EMBL" id="DVGZ01000035">
    <property type="protein sequence ID" value="HIR46726.1"/>
    <property type="molecule type" value="Genomic_DNA"/>
</dbReference>
<evidence type="ECO:0000313" key="2">
    <source>
        <dbReference type="Proteomes" id="UP000824242"/>
    </source>
</evidence>
<reference evidence="1" key="1">
    <citation type="submission" date="2020-10" db="EMBL/GenBank/DDBJ databases">
        <authorList>
            <person name="Gilroy R."/>
        </authorList>
    </citation>
    <scope>NUCLEOTIDE SEQUENCE</scope>
    <source>
        <strain evidence="1">ChiSxjej1B13-7958</strain>
    </source>
</reference>
<name>A0A9D1DDK5_9FIRM</name>
<gene>
    <name evidence="1" type="ORF">IAB89_03560</name>
</gene>
<protein>
    <submittedName>
        <fullName evidence="1">Uncharacterized protein</fullName>
    </submittedName>
</protein>
<comment type="caution">
    <text evidence="1">The sequence shown here is derived from an EMBL/GenBank/DDBJ whole genome shotgun (WGS) entry which is preliminary data.</text>
</comment>
<dbReference type="Proteomes" id="UP000824242">
    <property type="component" value="Unassembled WGS sequence"/>
</dbReference>
<dbReference type="AlphaFoldDB" id="A0A9D1DDK5"/>
<reference evidence="1" key="2">
    <citation type="journal article" date="2021" name="PeerJ">
        <title>Extensive microbial diversity within the chicken gut microbiome revealed by metagenomics and culture.</title>
        <authorList>
            <person name="Gilroy R."/>
            <person name="Ravi A."/>
            <person name="Getino M."/>
            <person name="Pursley I."/>
            <person name="Horton D.L."/>
            <person name="Alikhan N.F."/>
            <person name="Baker D."/>
            <person name="Gharbi K."/>
            <person name="Hall N."/>
            <person name="Watson M."/>
            <person name="Adriaenssens E.M."/>
            <person name="Foster-Nyarko E."/>
            <person name="Jarju S."/>
            <person name="Secka A."/>
            <person name="Antonio M."/>
            <person name="Oren A."/>
            <person name="Chaudhuri R.R."/>
            <person name="La Ragione R."/>
            <person name="Hildebrand F."/>
            <person name="Pallen M.J."/>
        </authorList>
    </citation>
    <scope>NUCLEOTIDE SEQUENCE</scope>
    <source>
        <strain evidence="1">ChiSxjej1B13-7958</strain>
    </source>
</reference>
<evidence type="ECO:0000313" key="1">
    <source>
        <dbReference type="EMBL" id="HIR46726.1"/>
    </source>
</evidence>
<organism evidence="1 2">
    <name type="scientific">Candidatus Caccousia avicola</name>
    <dbReference type="NCBI Taxonomy" id="2840721"/>
    <lineage>
        <taxon>Bacteria</taxon>
        <taxon>Bacillati</taxon>
        <taxon>Bacillota</taxon>
        <taxon>Clostridia</taxon>
        <taxon>Eubacteriales</taxon>
        <taxon>Oscillospiraceae</taxon>
        <taxon>Oscillospiraceae incertae sedis</taxon>
        <taxon>Candidatus Caccousia</taxon>
    </lineage>
</organism>